<keyword evidence="5 6" id="KW-0472">Membrane</keyword>
<dbReference type="InterPro" id="IPR002293">
    <property type="entry name" value="AA/rel_permease1"/>
</dbReference>
<keyword evidence="4 6" id="KW-1133">Transmembrane helix</keyword>
<comment type="caution">
    <text evidence="7">The sequence shown here is derived from an EMBL/GenBank/DDBJ whole genome shotgun (WGS) entry which is preliminary data.</text>
</comment>
<feature type="transmembrane region" description="Helical" evidence="6">
    <location>
        <begin position="432"/>
        <end position="452"/>
    </location>
</feature>
<dbReference type="PANTHER" id="PTHR42770:SF18">
    <property type="entry name" value="ARGININE_AGMATINE ANTIPORTER"/>
    <property type="match status" value="1"/>
</dbReference>
<dbReference type="RefSeq" id="WP_256425125.1">
    <property type="nucleotide sequence ID" value="NZ_JANHDY010000061.1"/>
</dbReference>
<evidence type="ECO:0000313" key="7">
    <source>
        <dbReference type="EMBL" id="MCQ6288014.1"/>
    </source>
</evidence>
<feature type="transmembrane region" description="Helical" evidence="6">
    <location>
        <begin position="283"/>
        <end position="307"/>
    </location>
</feature>
<dbReference type="GO" id="GO:0005886">
    <property type="term" value="C:plasma membrane"/>
    <property type="evidence" value="ECO:0007669"/>
    <property type="project" value="UniProtKB-SubCell"/>
</dbReference>
<feature type="transmembrane region" description="Helical" evidence="6">
    <location>
        <begin position="121"/>
        <end position="140"/>
    </location>
</feature>
<feature type="transmembrane region" description="Helical" evidence="6">
    <location>
        <begin position="353"/>
        <end position="378"/>
    </location>
</feature>
<evidence type="ECO:0000256" key="4">
    <source>
        <dbReference type="ARBA" id="ARBA00022989"/>
    </source>
</evidence>
<evidence type="ECO:0000256" key="5">
    <source>
        <dbReference type="ARBA" id="ARBA00023136"/>
    </source>
</evidence>
<gene>
    <name evidence="7" type="ORF">NPM19_25585</name>
</gene>
<name>A0AAW5L724_BACCE</name>
<dbReference type="GO" id="GO:0022857">
    <property type="term" value="F:transmembrane transporter activity"/>
    <property type="evidence" value="ECO:0007669"/>
    <property type="project" value="InterPro"/>
</dbReference>
<feature type="transmembrane region" description="Helical" evidence="6">
    <location>
        <begin position="328"/>
        <end position="347"/>
    </location>
</feature>
<dbReference type="InterPro" id="IPR050367">
    <property type="entry name" value="APC_superfamily"/>
</dbReference>
<feature type="transmembrane region" description="Helical" evidence="6">
    <location>
        <begin position="152"/>
        <end position="172"/>
    </location>
</feature>
<reference evidence="7" key="1">
    <citation type="submission" date="2022-07" db="EMBL/GenBank/DDBJ databases">
        <title>Identification and characterization of Bacillus thuringiensis and other Bacillus cereus group isolates from spinach by whole genome sequencing.</title>
        <authorList>
            <person name="Zao X."/>
            <person name="Zervas A."/>
            <person name="Hendriks M."/>
            <person name="Rajkovic A."/>
            <person name="Van Overbeek L."/>
            <person name="Hendriksen N.B."/>
            <person name="Uyttendaele M."/>
        </authorList>
    </citation>
    <scope>NUCLEOTIDE SEQUENCE</scope>
    <source>
        <strain evidence="7">781001F-1</strain>
    </source>
</reference>
<dbReference type="PANTHER" id="PTHR42770">
    <property type="entry name" value="AMINO ACID TRANSPORTER-RELATED"/>
    <property type="match status" value="1"/>
</dbReference>
<evidence type="ECO:0000256" key="2">
    <source>
        <dbReference type="ARBA" id="ARBA00022475"/>
    </source>
</evidence>
<evidence type="ECO:0000313" key="8">
    <source>
        <dbReference type="Proteomes" id="UP001204643"/>
    </source>
</evidence>
<dbReference type="AlphaFoldDB" id="A0AAW5L724"/>
<accession>A0AAW5L724</accession>
<dbReference type="Proteomes" id="UP001204643">
    <property type="component" value="Unassembled WGS sequence"/>
</dbReference>
<organism evidence="7 8">
    <name type="scientific">Bacillus cereus</name>
    <dbReference type="NCBI Taxonomy" id="1396"/>
    <lineage>
        <taxon>Bacteria</taxon>
        <taxon>Bacillati</taxon>
        <taxon>Bacillota</taxon>
        <taxon>Bacilli</taxon>
        <taxon>Bacillales</taxon>
        <taxon>Bacillaceae</taxon>
        <taxon>Bacillus</taxon>
        <taxon>Bacillus cereus group</taxon>
    </lineage>
</organism>
<keyword evidence="3 6" id="KW-0812">Transmembrane</keyword>
<dbReference type="Pfam" id="PF13520">
    <property type="entry name" value="AA_permease_2"/>
    <property type="match status" value="1"/>
</dbReference>
<feature type="transmembrane region" description="Helical" evidence="6">
    <location>
        <begin position="40"/>
        <end position="60"/>
    </location>
</feature>
<sequence length="459" mass="50169">MQNKLSFWSIVLLTINSIIGSGIFLSPGSVVSLAGTNAPFVYFTAAIFASTLAITFSSAAKYVTKSGAAYAYAKAAFGANVGLYVGITRFIAASIAWGVMITGVVKIILSILGIDSENFNYITLGFIVLMVVLLIINLFGTKLFTTINNLSTIGKIITLLTAIIAGLVIMINTGENHFEEINYLKDSMGNHLIPEMNTSTLVMATIVAFYAFTGFESVASGSHDMEKPEINLPRAIPLAMLIIVTIYIGIVVVAMVINPQAIVKTKAVVTLVEVFGNEIIKSIILYGALISMLGINVAASFHTPRILEAMAQEKQIPQGFAKRTKTGFPLRSFLITMVLTMVLPMSFQYNLTTIIILSSISRFFQFVIVPVSVIMFFYEKNVEEVLSNVNKNFITDVIMPATSIILTMFLLIKFDWSGQFTIVDANGLSHTNMYAILALVFGYIILPAIVFFKKIKNEH</sequence>
<dbReference type="Gene3D" id="1.20.1740.10">
    <property type="entry name" value="Amino acid/polyamine transporter I"/>
    <property type="match status" value="1"/>
</dbReference>
<dbReference type="PIRSF" id="PIRSF006060">
    <property type="entry name" value="AA_transporter"/>
    <property type="match status" value="1"/>
</dbReference>
<evidence type="ECO:0000256" key="6">
    <source>
        <dbReference type="SAM" id="Phobius"/>
    </source>
</evidence>
<feature type="transmembrane region" description="Helical" evidence="6">
    <location>
        <begin position="236"/>
        <end position="257"/>
    </location>
</feature>
<comment type="subcellular location">
    <subcellularLocation>
        <location evidence="1">Cell membrane</location>
        <topology evidence="1">Multi-pass membrane protein</topology>
    </subcellularLocation>
</comment>
<dbReference type="EMBL" id="JANHEB010000055">
    <property type="protein sequence ID" value="MCQ6288014.1"/>
    <property type="molecule type" value="Genomic_DNA"/>
</dbReference>
<feature type="transmembrane region" description="Helical" evidence="6">
    <location>
        <begin position="393"/>
        <end position="412"/>
    </location>
</feature>
<protein>
    <submittedName>
        <fullName evidence="7">APC family permease</fullName>
    </submittedName>
</protein>
<feature type="transmembrane region" description="Helical" evidence="6">
    <location>
        <begin position="192"/>
        <end position="215"/>
    </location>
</feature>
<evidence type="ECO:0000256" key="3">
    <source>
        <dbReference type="ARBA" id="ARBA00022692"/>
    </source>
</evidence>
<proteinExistence type="predicted"/>
<feature type="transmembrane region" description="Helical" evidence="6">
    <location>
        <begin position="7"/>
        <end position="28"/>
    </location>
</feature>
<feature type="transmembrane region" description="Helical" evidence="6">
    <location>
        <begin position="81"/>
        <end position="109"/>
    </location>
</feature>
<keyword evidence="2" id="KW-1003">Cell membrane</keyword>
<evidence type="ECO:0000256" key="1">
    <source>
        <dbReference type="ARBA" id="ARBA00004651"/>
    </source>
</evidence>